<dbReference type="Pfam" id="PF01507">
    <property type="entry name" value="PAPS_reduct"/>
    <property type="match status" value="1"/>
</dbReference>
<dbReference type="GO" id="GO:0070814">
    <property type="term" value="P:hydrogen sulfide biosynthetic process"/>
    <property type="evidence" value="ECO:0007669"/>
    <property type="project" value="UniProtKB-UniRule"/>
</dbReference>
<evidence type="ECO:0000256" key="10">
    <source>
        <dbReference type="ARBA" id="ARBA00029514"/>
    </source>
</evidence>
<dbReference type="RefSeq" id="WP_109014021.1">
    <property type="nucleotide sequence ID" value="NZ_BDOQ01000002.1"/>
</dbReference>
<dbReference type="GO" id="GO:0004604">
    <property type="term" value="F:phosphoadenylyl-sulfate reductase (thioredoxin) activity"/>
    <property type="evidence" value="ECO:0007669"/>
    <property type="project" value="UniProtKB-UniRule"/>
</dbReference>
<dbReference type="InterPro" id="IPR004511">
    <property type="entry name" value="PAPS/APS_Rdtase"/>
</dbReference>
<dbReference type="PIRSF" id="PIRSF000857">
    <property type="entry name" value="PAPS_reductase"/>
    <property type="match status" value="1"/>
</dbReference>
<accession>A0A2R5F7Y4</accession>
<dbReference type="Proteomes" id="UP000245081">
    <property type="component" value="Unassembled WGS sequence"/>
</dbReference>
<dbReference type="GO" id="GO:0046872">
    <property type="term" value="F:metal ion binding"/>
    <property type="evidence" value="ECO:0007669"/>
    <property type="project" value="UniProtKB-KW"/>
</dbReference>
<reference evidence="16 17" key="1">
    <citation type="journal article" date="2018" name="Environ. Microbiol.">
        <title>Isolation and genomic characterization of Novimethylophilus kurashikiensis gen. nov. sp. nov., a new lanthanide-dependent methylotrophic species of Methylophilaceae.</title>
        <authorList>
            <person name="Lv H."/>
            <person name="Sahin N."/>
            <person name="Tani A."/>
        </authorList>
    </citation>
    <scope>NUCLEOTIDE SEQUENCE [LARGE SCALE GENOMIC DNA]</scope>
    <source>
        <strain evidence="16 17">La2-4</strain>
    </source>
</reference>
<dbReference type="NCBIfam" id="TIGR00434">
    <property type="entry name" value="cysH"/>
    <property type="match status" value="1"/>
</dbReference>
<dbReference type="EC" id="1.8.4.10" evidence="9 14"/>
<protein>
    <recommendedName>
        <fullName evidence="10 14">Adenosine 5'-phosphosulfate reductase</fullName>
        <shortName evidence="14">APS reductase</shortName>
        <ecNumber evidence="9 14">1.8.4.10</ecNumber>
    </recommendedName>
    <alternativeName>
        <fullName evidence="12 14">5'-adenylylsulfate reductase</fullName>
    </alternativeName>
    <alternativeName>
        <fullName evidence="11 14">Thioredoxin-dependent 5'-adenylylsulfate reductase</fullName>
    </alternativeName>
</protein>
<dbReference type="AlphaFoldDB" id="A0A2R5F7Y4"/>
<evidence type="ECO:0000256" key="14">
    <source>
        <dbReference type="HAMAP-Rule" id="MF_00063"/>
    </source>
</evidence>
<dbReference type="Gene3D" id="3.40.50.620">
    <property type="entry name" value="HUPs"/>
    <property type="match status" value="1"/>
</dbReference>
<keyword evidence="6 14" id="KW-0411">Iron-sulfur</keyword>
<comment type="cofactor">
    <cofactor evidence="14">
        <name>[4Fe-4S] cluster</name>
        <dbReference type="ChEBI" id="CHEBI:49883"/>
    </cofactor>
    <text evidence="14">Binds 1 [4Fe-4S] cluster per subunit.</text>
</comment>
<evidence type="ECO:0000256" key="13">
    <source>
        <dbReference type="ARBA" id="ARBA00048441"/>
    </source>
</evidence>
<evidence type="ECO:0000256" key="1">
    <source>
        <dbReference type="ARBA" id="ARBA00009732"/>
    </source>
</evidence>
<dbReference type="GO" id="GO:0019344">
    <property type="term" value="P:cysteine biosynthetic process"/>
    <property type="evidence" value="ECO:0007669"/>
    <property type="project" value="InterPro"/>
</dbReference>
<dbReference type="GO" id="GO:0019379">
    <property type="term" value="P:sulfate assimilation, phosphoadenylyl sulfate reduction by phosphoadenylyl-sulfate reductase (thioredoxin)"/>
    <property type="evidence" value="ECO:0007669"/>
    <property type="project" value="UniProtKB-UniRule"/>
</dbReference>
<gene>
    <name evidence="14 16" type="primary">cysH</name>
    <name evidence="16" type="ORF">NMK_0325</name>
</gene>
<evidence type="ECO:0000256" key="4">
    <source>
        <dbReference type="ARBA" id="ARBA00023002"/>
    </source>
</evidence>
<dbReference type="InterPro" id="IPR011798">
    <property type="entry name" value="APS_reductase"/>
</dbReference>
<dbReference type="OrthoDB" id="9794018at2"/>
<dbReference type="HAMAP" id="MF_00063">
    <property type="entry name" value="CysH"/>
    <property type="match status" value="1"/>
</dbReference>
<evidence type="ECO:0000313" key="16">
    <source>
        <dbReference type="EMBL" id="GBG12791.1"/>
    </source>
</evidence>
<comment type="similarity">
    <text evidence="1 14">Belongs to the PAPS reductase family. CysH subfamily.</text>
</comment>
<evidence type="ECO:0000256" key="5">
    <source>
        <dbReference type="ARBA" id="ARBA00023004"/>
    </source>
</evidence>
<evidence type="ECO:0000256" key="6">
    <source>
        <dbReference type="ARBA" id="ARBA00023014"/>
    </source>
</evidence>
<dbReference type="PANTHER" id="PTHR46482:SF9">
    <property type="entry name" value="5'-ADENYLYLSULFATE REDUCTASE 1, CHLOROPLASTIC"/>
    <property type="match status" value="1"/>
</dbReference>
<dbReference type="GO" id="GO:0005737">
    <property type="term" value="C:cytoplasm"/>
    <property type="evidence" value="ECO:0007669"/>
    <property type="project" value="UniProtKB-SubCell"/>
</dbReference>
<dbReference type="CDD" id="cd23945">
    <property type="entry name" value="PAPS_reductase"/>
    <property type="match status" value="1"/>
</dbReference>
<feature type="active site" description="Nucleophile; cysteine thiosulfonate intermediate" evidence="14">
    <location>
        <position position="222"/>
    </location>
</feature>
<dbReference type="NCBIfam" id="NF002537">
    <property type="entry name" value="PRK02090.1"/>
    <property type="match status" value="1"/>
</dbReference>
<evidence type="ECO:0000256" key="8">
    <source>
        <dbReference type="ARBA" id="ARBA00024327"/>
    </source>
</evidence>
<dbReference type="EMBL" id="BDOQ01000002">
    <property type="protein sequence ID" value="GBG12791.1"/>
    <property type="molecule type" value="Genomic_DNA"/>
</dbReference>
<dbReference type="NCBIfam" id="TIGR02055">
    <property type="entry name" value="APS_reductase"/>
    <property type="match status" value="1"/>
</dbReference>
<keyword evidence="2 14" id="KW-0963">Cytoplasm</keyword>
<dbReference type="GO" id="GO:0043866">
    <property type="term" value="F:adenylyl-sulfate reductase (thioredoxin) activity"/>
    <property type="evidence" value="ECO:0007669"/>
    <property type="project" value="UniProtKB-EC"/>
</dbReference>
<feature type="binding site" evidence="14">
    <location>
        <position position="112"/>
    </location>
    <ligand>
        <name>[4Fe-4S] cluster</name>
        <dbReference type="ChEBI" id="CHEBI:49883"/>
    </ligand>
</feature>
<evidence type="ECO:0000256" key="12">
    <source>
        <dbReference type="ARBA" id="ARBA00032041"/>
    </source>
</evidence>
<keyword evidence="4 14" id="KW-0560">Oxidoreductase</keyword>
<evidence type="ECO:0000256" key="7">
    <source>
        <dbReference type="ARBA" id="ARBA00024298"/>
    </source>
</evidence>
<organism evidence="16 17">
    <name type="scientific">Novimethylophilus kurashikiensis</name>
    <dbReference type="NCBI Taxonomy" id="1825523"/>
    <lineage>
        <taxon>Bacteria</taxon>
        <taxon>Pseudomonadati</taxon>
        <taxon>Pseudomonadota</taxon>
        <taxon>Betaproteobacteria</taxon>
        <taxon>Nitrosomonadales</taxon>
        <taxon>Methylophilaceae</taxon>
        <taxon>Novimethylophilus</taxon>
    </lineage>
</organism>
<keyword evidence="17" id="KW-1185">Reference proteome</keyword>
<dbReference type="InterPro" id="IPR014729">
    <property type="entry name" value="Rossmann-like_a/b/a_fold"/>
</dbReference>
<comment type="subcellular location">
    <subcellularLocation>
        <location evidence="14">Cytoplasm</location>
    </subcellularLocation>
</comment>
<comment type="pathway">
    <text evidence="8 14">Sulfur metabolism; hydrogen sulfide biosynthesis; sulfite from sulfate.</text>
</comment>
<sequence>MDLQPKIDAVAALLKRIESEFSPATFANSLGAEDMVLTDLIAKYAPGIELFTLDTGRLNPETYDLLAKVQETYGNTVQVRTYAPQAEAIQTYINTNGINAFYNSVELRKQCCGIRKVEPLKRALDGKKAWITGMRRQQAVTRKDMPFEEMDADHGLMKFNPLADWTEKEVWAYLRDNGVPYNALHDQHYPSIGCAPCTRAIAMGEDVRAGRWWWEDEAGKECGLHVKKISAVTPIK</sequence>
<evidence type="ECO:0000256" key="2">
    <source>
        <dbReference type="ARBA" id="ARBA00022490"/>
    </source>
</evidence>
<evidence type="ECO:0000256" key="9">
    <source>
        <dbReference type="ARBA" id="ARBA00024386"/>
    </source>
</evidence>
<dbReference type="GO" id="GO:0051539">
    <property type="term" value="F:4 iron, 4 sulfur cluster binding"/>
    <property type="evidence" value="ECO:0007669"/>
    <property type="project" value="UniProtKB-UniRule"/>
</dbReference>
<feature type="binding site" evidence="14">
    <location>
        <position position="194"/>
    </location>
    <ligand>
        <name>[4Fe-4S] cluster</name>
        <dbReference type="ChEBI" id="CHEBI:49883"/>
    </ligand>
</feature>
<keyword evidence="3 14" id="KW-0479">Metal-binding</keyword>
<feature type="domain" description="Phosphoadenosine phosphosulphate reductase" evidence="15">
    <location>
        <begin position="26"/>
        <end position="200"/>
    </location>
</feature>
<dbReference type="InterPro" id="IPR002500">
    <property type="entry name" value="PAPS_reduct_dom"/>
</dbReference>
<evidence type="ECO:0000256" key="11">
    <source>
        <dbReference type="ARBA" id="ARBA00030894"/>
    </source>
</evidence>
<proteinExistence type="inferred from homology"/>
<evidence type="ECO:0000259" key="15">
    <source>
        <dbReference type="Pfam" id="PF01507"/>
    </source>
</evidence>
<feature type="binding site" evidence="14">
    <location>
        <position position="111"/>
    </location>
    <ligand>
        <name>[4Fe-4S] cluster</name>
        <dbReference type="ChEBI" id="CHEBI:49883"/>
    </ligand>
</feature>
<evidence type="ECO:0000256" key="3">
    <source>
        <dbReference type="ARBA" id="ARBA00022723"/>
    </source>
</evidence>
<feature type="binding site" evidence="14">
    <location>
        <position position="197"/>
    </location>
    <ligand>
        <name>[4Fe-4S] cluster</name>
        <dbReference type="ChEBI" id="CHEBI:49883"/>
    </ligand>
</feature>
<keyword evidence="5 14" id="KW-0408">Iron</keyword>
<dbReference type="PANTHER" id="PTHR46482">
    <property type="entry name" value="5'-ADENYLYLSULFATE REDUCTASE 3, CHLOROPLASTIC"/>
    <property type="match status" value="1"/>
</dbReference>
<dbReference type="SUPFAM" id="SSF52402">
    <property type="entry name" value="Adenine nucleotide alpha hydrolases-like"/>
    <property type="match status" value="1"/>
</dbReference>
<comment type="caution">
    <text evidence="16">The sequence shown here is derived from an EMBL/GenBank/DDBJ whole genome shotgun (WGS) entry which is preliminary data.</text>
</comment>
<evidence type="ECO:0000313" key="17">
    <source>
        <dbReference type="Proteomes" id="UP000245081"/>
    </source>
</evidence>
<comment type="function">
    <text evidence="7 14">Catalyzes the formation of sulfite from adenosine 5'-phosphosulfate (APS) using thioredoxin as an electron donor.</text>
</comment>
<name>A0A2R5F7Y4_9PROT</name>
<comment type="catalytic activity">
    <reaction evidence="13 14">
        <text>[thioredoxin]-disulfide + sulfite + AMP + 2 H(+) = adenosine 5'-phosphosulfate + [thioredoxin]-dithiol</text>
        <dbReference type="Rhea" id="RHEA:21976"/>
        <dbReference type="Rhea" id="RHEA-COMP:10698"/>
        <dbReference type="Rhea" id="RHEA-COMP:10700"/>
        <dbReference type="ChEBI" id="CHEBI:15378"/>
        <dbReference type="ChEBI" id="CHEBI:17359"/>
        <dbReference type="ChEBI" id="CHEBI:29950"/>
        <dbReference type="ChEBI" id="CHEBI:50058"/>
        <dbReference type="ChEBI" id="CHEBI:58243"/>
        <dbReference type="ChEBI" id="CHEBI:456215"/>
        <dbReference type="EC" id="1.8.4.10"/>
    </reaction>
</comment>